<dbReference type="EMBL" id="CAJVPP010009817">
    <property type="protein sequence ID" value="CAG8707149.1"/>
    <property type="molecule type" value="Genomic_DNA"/>
</dbReference>
<protein>
    <submittedName>
        <fullName evidence="1">7281_t:CDS:1</fullName>
    </submittedName>
</protein>
<dbReference type="Proteomes" id="UP000789375">
    <property type="component" value="Unassembled WGS sequence"/>
</dbReference>
<proteinExistence type="predicted"/>
<gene>
    <name evidence="1" type="ORF">FMOSSE_LOCUS14090</name>
</gene>
<organism evidence="1 2">
    <name type="scientific">Funneliformis mosseae</name>
    <name type="common">Endomycorrhizal fungus</name>
    <name type="synonym">Glomus mosseae</name>
    <dbReference type="NCBI Taxonomy" id="27381"/>
    <lineage>
        <taxon>Eukaryota</taxon>
        <taxon>Fungi</taxon>
        <taxon>Fungi incertae sedis</taxon>
        <taxon>Mucoromycota</taxon>
        <taxon>Glomeromycotina</taxon>
        <taxon>Glomeromycetes</taxon>
        <taxon>Glomerales</taxon>
        <taxon>Glomeraceae</taxon>
        <taxon>Funneliformis</taxon>
    </lineage>
</organism>
<reference evidence="1" key="1">
    <citation type="submission" date="2021-06" db="EMBL/GenBank/DDBJ databases">
        <authorList>
            <person name="Kallberg Y."/>
            <person name="Tangrot J."/>
            <person name="Rosling A."/>
        </authorList>
    </citation>
    <scope>NUCLEOTIDE SEQUENCE</scope>
    <source>
        <strain evidence="1">87-6 pot B 2015</strain>
    </source>
</reference>
<evidence type="ECO:0000313" key="2">
    <source>
        <dbReference type="Proteomes" id="UP000789375"/>
    </source>
</evidence>
<accession>A0A9N9HV42</accession>
<evidence type="ECO:0000313" key="1">
    <source>
        <dbReference type="EMBL" id="CAG8707149.1"/>
    </source>
</evidence>
<name>A0A9N9HV42_FUNMO</name>
<sequence length="45" mass="5370">SSSILLNDSDKPFRRILTELYAPTRDVDVFTFEDVELPREYDNEY</sequence>
<keyword evidence="2" id="KW-1185">Reference proteome</keyword>
<comment type="caution">
    <text evidence="1">The sequence shown here is derived from an EMBL/GenBank/DDBJ whole genome shotgun (WGS) entry which is preliminary data.</text>
</comment>
<dbReference type="AlphaFoldDB" id="A0A9N9HV42"/>
<feature type="non-terminal residue" evidence="1">
    <location>
        <position position="1"/>
    </location>
</feature>